<protein>
    <recommendedName>
        <fullName evidence="1">Sulfatase-modifying factor enzyme-like domain-containing protein</fullName>
    </recommendedName>
</protein>
<dbReference type="InterPro" id="IPR051043">
    <property type="entry name" value="Sulfatase_Mod_Factor_Kinase"/>
</dbReference>
<dbReference type="STRING" id="742817.HMPREF9449_00782"/>
<comment type="caution">
    <text evidence="2">The sequence shown here is derived from an EMBL/GenBank/DDBJ whole genome shotgun (WGS) entry which is preliminary data.</text>
</comment>
<dbReference type="PATRIC" id="fig|742817.3.peg.832"/>
<dbReference type="RefSeq" id="WP_009135930.1">
    <property type="nucleotide sequence ID" value="NZ_JH594596.1"/>
</dbReference>
<dbReference type="GO" id="GO:0120147">
    <property type="term" value="F:formylglycine-generating oxidase activity"/>
    <property type="evidence" value="ECO:0007669"/>
    <property type="project" value="TreeGrafter"/>
</dbReference>
<gene>
    <name evidence="2" type="ORF">HMPREF9449_00782</name>
</gene>
<feature type="non-terminal residue" evidence="2">
    <location>
        <position position="1"/>
    </location>
</feature>
<accession>H1DEU6</accession>
<evidence type="ECO:0000313" key="3">
    <source>
        <dbReference type="Proteomes" id="UP000004892"/>
    </source>
</evidence>
<dbReference type="HOGENOM" id="CLU_012431_7_0_10"/>
<proteinExistence type="predicted"/>
<dbReference type="AlphaFoldDB" id="H1DEU6"/>
<dbReference type="InterPro" id="IPR005532">
    <property type="entry name" value="SUMF_dom"/>
</dbReference>
<organism evidence="2 3">
    <name type="scientific">Odoribacter laneus YIT 12061</name>
    <dbReference type="NCBI Taxonomy" id="742817"/>
    <lineage>
        <taxon>Bacteria</taxon>
        <taxon>Pseudomonadati</taxon>
        <taxon>Bacteroidota</taxon>
        <taxon>Bacteroidia</taxon>
        <taxon>Bacteroidales</taxon>
        <taxon>Odoribacteraceae</taxon>
        <taxon>Odoribacter</taxon>
    </lineage>
</organism>
<dbReference type="SUPFAM" id="SSF56436">
    <property type="entry name" value="C-type lectin-like"/>
    <property type="match status" value="1"/>
</dbReference>
<dbReference type="PANTHER" id="PTHR23150:SF19">
    <property type="entry name" value="FORMYLGLYCINE-GENERATING ENZYME"/>
    <property type="match status" value="1"/>
</dbReference>
<dbReference type="Proteomes" id="UP000004892">
    <property type="component" value="Unassembled WGS sequence"/>
</dbReference>
<dbReference type="GeneID" id="98068394"/>
<reference evidence="2 3" key="1">
    <citation type="submission" date="2012-01" db="EMBL/GenBank/DDBJ databases">
        <title>The Genome Sequence of Odoribacter laneus YIT 12061.</title>
        <authorList>
            <consortium name="The Broad Institute Genome Sequencing Platform"/>
            <person name="Earl A."/>
            <person name="Ward D."/>
            <person name="Feldgarden M."/>
            <person name="Gevers D."/>
            <person name="Morotomi M."/>
            <person name="Young S.K."/>
            <person name="Zeng Q."/>
            <person name="Gargeya S."/>
            <person name="Fitzgerald M."/>
            <person name="Haas B."/>
            <person name="Abouelleil A."/>
            <person name="Alvarado L."/>
            <person name="Arachchi H.M."/>
            <person name="Berlin A."/>
            <person name="Chapman S.B."/>
            <person name="Gearin G."/>
            <person name="Goldberg J."/>
            <person name="Griggs A."/>
            <person name="Gujja S."/>
            <person name="Hansen M."/>
            <person name="Heiman D."/>
            <person name="Howarth C."/>
            <person name="Larimer J."/>
            <person name="Lui A."/>
            <person name="MacDonald P.J.P."/>
            <person name="McCowen C."/>
            <person name="Montmayeur A."/>
            <person name="Murphy C."/>
            <person name="Neiman D."/>
            <person name="Pearson M."/>
            <person name="Priest M."/>
            <person name="Roberts A."/>
            <person name="Saif S."/>
            <person name="Shea T."/>
            <person name="Sisk P."/>
            <person name="Stolte C."/>
            <person name="Sykes S."/>
            <person name="Wortman J."/>
            <person name="Nusbaum C."/>
            <person name="Birren B."/>
        </authorList>
    </citation>
    <scope>NUCLEOTIDE SEQUENCE [LARGE SCALE GENOMIC DNA]</scope>
    <source>
        <strain evidence="2 3">YIT 12061</strain>
    </source>
</reference>
<dbReference type="eggNOG" id="COG1262">
    <property type="taxonomic scope" value="Bacteria"/>
</dbReference>
<dbReference type="EMBL" id="ADMC01000013">
    <property type="protein sequence ID" value="EHP49559.1"/>
    <property type="molecule type" value="Genomic_DNA"/>
</dbReference>
<dbReference type="InterPro" id="IPR042095">
    <property type="entry name" value="SUMF_sf"/>
</dbReference>
<name>H1DEU6_9BACT</name>
<sequence length="116" mass="12695">ARGGRLSKGYKYSGSNNLGEVGWYGSNSGNCTHRVGEKQPNELGLYDMSGNVWEWCEDWYGGYSVTPQRDPLGAADGSYWVRRGGGWNIGAWSCRVSIRNGALGNHGNDLGFRLVC</sequence>
<evidence type="ECO:0000259" key="1">
    <source>
        <dbReference type="Pfam" id="PF03781"/>
    </source>
</evidence>
<dbReference type="InterPro" id="IPR016187">
    <property type="entry name" value="CTDL_fold"/>
</dbReference>
<evidence type="ECO:0000313" key="2">
    <source>
        <dbReference type="EMBL" id="EHP49559.1"/>
    </source>
</evidence>
<keyword evidence="3" id="KW-1185">Reference proteome</keyword>
<dbReference type="Gene3D" id="3.90.1580.10">
    <property type="entry name" value="paralog of FGE (formylglycine-generating enzyme)"/>
    <property type="match status" value="1"/>
</dbReference>
<feature type="domain" description="Sulfatase-modifying factor enzyme-like" evidence="1">
    <location>
        <begin position="1"/>
        <end position="115"/>
    </location>
</feature>
<dbReference type="PANTHER" id="PTHR23150">
    <property type="entry name" value="SULFATASE MODIFYING FACTOR 1, 2"/>
    <property type="match status" value="1"/>
</dbReference>
<dbReference type="Pfam" id="PF03781">
    <property type="entry name" value="FGE-sulfatase"/>
    <property type="match status" value="1"/>
</dbReference>